<dbReference type="PANTHER" id="PTHR46586">
    <property type="entry name" value="ANKYRIN REPEAT-CONTAINING PROTEIN"/>
    <property type="match status" value="1"/>
</dbReference>
<dbReference type="Proteomes" id="UP000249758">
    <property type="component" value="Segment"/>
</dbReference>
<protein>
    <submittedName>
        <fullName evidence="2">F-box domain containing protein</fullName>
    </submittedName>
</protein>
<evidence type="ECO:0000259" key="1">
    <source>
        <dbReference type="SMART" id="SM00256"/>
    </source>
</evidence>
<dbReference type="SUPFAM" id="SSF81383">
    <property type="entry name" value="F-box domain"/>
    <property type="match status" value="1"/>
</dbReference>
<dbReference type="InterPro" id="IPR052050">
    <property type="entry name" value="SecEffector_AnkRepeat"/>
</dbReference>
<dbReference type="RefSeq" id="YP_009481115.1">
    <property type="nucleotide sequence ID" value="NC_037665.1"/>
</dbReference>
<dbReference type="Gene3D" id="1.20.1280.50">
    <property type="match status" value="1"/>
</dbReference>
<dbReference type="EMBL" id="MG011691">
    <property type="protein sequence ID" value="AVK77119.1"/>
    <property type="molecule type" value="Genomic_DNA"/>
</dbReference>
<dbReference type="GeneID" id="36841574"/>
<dbReference type="SUPFAM" id="SSF48403">
    <property type="entry name" value="Ankyrin repeat"/>
    <property type="match status" value="1"/>
</dbReference>
<feature type="domain" description="F-box" evidence="1">
    <location>
        <begin position="4"/>
        <end position="43"/>
    </location>
</feature>
<dbReference type="InterPro" id="IPR001810">
    <property type="entry name" value="F-box_dom"/>
</dbReference>
<dbReference type="CDD" id="cd09917">
    <property type="entry name" value="F-box_SF"/>
    <property type="match status" value="1"/>
</dbReference>
<dbReference type="PANTHER" id="PTHR46586:SF3">
    <property type="entry name" value="ANKYRIN REPEAT-CONTAINING PROTEIN"/>
    <property type="match status" value="1"/>
</dbReference>
<organism evidence="2">
    <name type="scientific">Pandoravirus macleodensis</name>
    <dbReference type="NCBI Taxonomy" id="2107707"/>
    <lineage>
        <taxon>Viruses</taxon>
        <taxon>Pandoravirus</taxon>
    </lineage>
</organism>
<dbReference type="SMART" id="SM00256">
    <property type="entry name" value="FBOX"/>
    <property type="match status" value="1"/>
</dbReference>
<dbReference type="KEGG" id="vg:36841574"/>
<accession>A0A2U7UF66</accession>
<dbReference type="InterPro" id="IPR036047">
    <property type="entry name" value="F-box-like_dom_sf"/>
</dbReference>
<dbReference type="Gene3D" id="1.25.40.20">
    <property type="entry name" value="Ankyrin repeat-containing domain"/>
    <property type="match status" value="1"/>
</dbReference>
<reference evidence="2" key="1">
    <citation type="journal article" date="2018" name="Nat. Commun.">
        <title>Diversity and evolution of the emerging Pandoraviridae family.</title>
        <authorList>
            <person name="Legendre M."/>
            <person name="Fabre E."/>
            <person name="Poirot O."/>
            <person name="Jeudy S."/>
            <person name="Lartigue A."/>
            <person name="Alempic J.M."/>
            <person name="Beucher L."/>
            <person name="Philippe N."/>
            <person name="Bertaux L."/>
            <person name="Christo-Foroux E."/>
            <person name="Labadie K."/>
            <person name="Coute Y."/>
            <person name="Abergel C."/>
            <person name="Claverie J.M."/>
        </authorList>
    </citation>
    <scope>NUCLEOTIDE SEQUENCE [LARGE SCALE GENOMIC DNA]</scope>
    <source>
        <strain evidence="2">Macleodensis</strain>
    </source>
</reference>
<name>A0A2U7UF66_9VIRU</name>
<evidence type="ECO:0000313" key="2">
    <source>
        <dbReference type="EMBL" id="AVK77119.1"/>
    </source>
</evidence>
<sequence length="619" mass="69276">MDTLPNELIVAVLEFVEPDTLCACLLVSWSWRHTSRRLLGFERPEPVDALGSAIDGLPRMQTLLSRAAYRNRLDIITWAHTKGYPWDDEVCPAAAYGGHASLLRHLRDATHCPCSLDDCLVAAAAGGHVALVESLIADIYADRFRPTESRNRRLVWWERLPVRGISEVCTRASMAAVAMGHVGVEQALQRLMSMNWTNQADIDAWSTHIMKNRMTALSVRLDDAASLIAAERGDLIFVSRLWSRLDRQHKCAVLVVAALHGHVDIVRWVRNAQSWQPCDDVETSLVEWVLLLDRNMVDKTLDAAAASLTPVTTAMPSWSRDLAVAAAYAGHLGVLAWLKAHGVYIRRICTLAAAYNGHTHVLAWAHDQGVRFSGLVTSVAATRGHQKCAQFCERECGVRLVWEYNEPTWRRSCHPPFGSFAFGRRRHVAEMASSYGCAASAVRLAERCTKTPTARIFKSIWLAGDRHVVLALAPQAYPIGPYISLTRAAAAKCQVDVLRALGAERGIMGRWVTHDMFLGATRSRYGWRNLFAWLADHGHRCSDSNMYNMVNRYSGPYAEEAFVWAVDRWCPWPRTERNMMYRIKSGSRVAEWVLMSDEDPLVVRDRAAAAAAPRSPSRK</sequence>
<dbReference type="InterPro" id="IPR036770">
    <property type="entry name" value="Ankyrin_rpt-contain_sf"/>
</dbReference>
<proteinExistence type="predicted"/>
<dbReference type="Pfam" id="PF12937">
    <property type="entry name" value="F-box-like"/>
    <property type="match status" value="1"/>
</dbReference>
<gene>
    <name evidence="2" type="ORF">pmac_cds_431</name>
</gene>